<sequence length="414" mass="46225">MDGSRGPFLPGLTSSNNSGRPYLDANESRGSSVSGVKKRGHGNRSWIKIDQDGNSDILELDKATIMRHCSLPARDLRLLDPLFIYPSTILGREKAIVVSLEQIRCIITADEVILMNSLDGCVIQFNLELCKRLETAKDQADDLPFEFRALELALELTCHSLEAQVKELEIEIYPALDELTSSIDTLNLERVRRLKGQLLALTQRVQKVHDEIEHLMDDDGDMAEMYLTEKKLRLEAYQSNDSYGQTNISSGDRVVSKSAPVSPVRSISGTQKLQRAFSSIAVSSKHGSLISSSGGGENIDQLEMLLEAYFVVIDNNLSKLSSLKEYIDDTEDLINIKLGNVQNRLIQFELLLTAATFVATIFAVVTGVFGMNFTDTVFEYPSNFNRVLVITGLACGFLYLSFLFYFKHKKVFPM</sequence>
<comment type="function">
    <text evidence="6">Magnesium transporter that may mediate the influx of magnesium.</text>
</comment>
<dbReference type="SUPFAM" id="SSF144083">
    <property type="entry name" value="Magnesium transport protein CorA, transmembrane region"/>
    <property type="match status" value="1"/>
</dbReference>
<dbReference type="Pfam" id="PF22099">
    <property type="entry name" value="MRS2-like"/>
    <property type="match status" value="1"/>
</dbReference>
<keyword evidence="6" id="KW-0813">Transport</keyword>
<dbReference type="PANTHER" id="PTHR13890:SF39">
    <property type="entry name" value="MAGNESIUM TRANSPORTER MRS2-5"/>
    <property type="match status" value="1"/>
</dbReference>
<evidence type="ECO:0000256" key="2">
    <source>
        <dbReference type="ARBA" id="ARBA00007535"/>
    </source>
</evidence>
<keyword evidence="6" id="KW-0406">Ion transport</keyword>
<dbReference type="AlphaFoldDB" id="A0AA39RHI5"/>
<dbReference type="EMBL" id="JAUESC010000387">
    <property type="protein sequence ID" value="KAK0573783.1"/>
    <property type="molecule type" value="Genomic_DNA"/>
</dbReference>
<comment type="subcellular location">
    <subcellularLocation>
        <location evidence="1 6">Membrane</location>
        <topology evidence="1 6">Multi-pass membrane protein</topology>
    </subcellularLocation>
</comment>
<evidence type="ECO:0000256" key="3">
    <source>
        <dbReference type="ARBA" id="ARBA00022692"/>
    </source>
</evidence>
<keyword evidence="10" id="KW-1185">Reference proteome</keyword>
<evidence type="ECO:0000256" key="6">
    <source>
        <dbReference type="RuleBase" id="RU366041"/>
    </source>
</evidence>
<dbReference type="Proteomes" id="UP001168877">
    <property type="component" value="Unassembled WGS sequence"/>
</dbReference>
<dbReference type="Gene3D" id="1.20.58.340">
    <property type="entry name" value="Magnesium transport protein CorA, transmembrane region"/>
    <property type="match status" value="1"/>
</dbReference>
<keyword evidence="6" id="KW-0460">Magnesium</keyword>
<keyword evidence="3 6" id="KW-0812">Transmembrane</keyword>
<evidence type="ECO:0000256" key="4">
    <source>
        <dbReference type="ARBA" id="ARBA00022989"/>
    </source>
</evidence>
<gene>
    <name evidence="9" type="ORF">LWI29_013462</name>
</gene>
<evidence type="ECO:0000256" key="1">
    <source>
        <dbReference type="ARBA" id="ARBA00004141"/>
    </source>
</evidence>
<dbReference type="CDD" id="cd12823">
    <property type="entry name" value="Mrs2_Mfm1p-like"/>
    <property type="match status" value="1"/>
</dbReference>
<dbReference type="InterPro" id="IPR039204">
    <property type="entry name" value="MRS2-like"/>
</dbReference>
<feature type="coiled-coil region" evidence="7">
    <location>
        <begin position="151"/>
        <end position="218"/>
    </location>
</feature>
<keyword evidence="7" id="KW-0175">Coiled coil</keyword>
<dbReference type="FunFam" id="2.40.128.330:FF:000001">
    <property type="entry name" value="Magnesium transporter MRS2-1"/>
    <property type="match status" value="1"/>
</dbReference>
<feature type="transmembrane region" description="Helical" evidence="6">
    <location>
        <begin position="350"/>
        <end position="372"/>
    </location>
</feature>
<organism evidence="9 10">
    <name type="scientific">Acer saccharum</name>
    <name type="common">Sugar maple</name>
    <dbReference type="NCBI Taxonomy" id="4024"/>
    <lineage>
        <taxon>Eukaryota</taxon>
        <taxon>Viridiplantae</taxon>
        <taxon>Streptophyta</taxon>
        <taxon>Embryophyta</taxon>
        <taxon>Tracheophyta</taxon>
        <taxon>Spermatophyta</taxon>
        <taxon>Magnoliopsida</taxon>
        <taxon>eudicotyledons</taxon>
        <taxon>Gunneridae</taxon>
        <taxon>Pentapetalae</taxon>
        <taxon>rosids</taxon>
        <taxon>malvids</taxon>
        <taxon>Sapindales</taxon>
        <taxon>Sapindaceae</taxon>
        <taxon>Hippocastanoideae</taxon>
        <taxon>Acereae</taxon>
        <taxon>Acer</taxon>
    </lineage>
</organism>
<evidence type="ECO:0000313" key="9">
    <source>
        <dbReference type="EMBL" id="KAK0573783.1"/>
    </source>
</evidence>
<keyword evidence="4 6" id="KW-1133">Transmembrane helix</keyword>
<keyword evidence="5 6" id="KW-0472">Membrane</keyword>
<comment type="similarity">
    <text evidence="2 6">Belongs to the CorA metal ion transporter (MIT) (TC 1.A.35.5) family.</text>
</comment>
<dbReference type="InterPro" id="IPR045863">
    <property type="entry name" value="CorA_TM1_TM2"/>
</dbReference>
<dbReference type="GO" id="GO:0016020">
    <property type="term" value="C:membrane"/>
    <property type="evidence" value="ECO:0007669"/>
    <property type="project" value="UniProtKB-SubCell"/>
</dbReference>
<feature type="region of interest" description="Disordered" evidence="8">
    <location>
        <begin position="1"/>
        <end position="40"/>
    </location>
</feature>
<evidence type="ECO:0000313" key="10">
    <source>
        <dbReference type="Proteomes" id="UP001168877"/>
    </source>
</evidence>
<evidence type="ECO:0000256" key="5">
    <source>
        <dbReference type="ARBA" id="ARBA00023136"/>
    </source>
</evidence>
<dbReference type="GO" id="GO:0015095">
    <property type="term" value="F:magnesium ion transmembrane transporter activity"/>
    <property type="evidence" value="ECO:0007669"/>
    <property type="project" value="TreeGrafter"/>
</dbReference>
<reference evidence="9" key="1">
    <citation type="journal article" date="2022" name="Plant J.">
        <title>Strategies of tolerance reflected in two North American maple genomes.</title>
        <authorList>
            <person name="McEvoy S.L."/>
            <person name="Sezen U.U."/>
            <person name="Trouern-Trend A."/>
            <person name="McMahon S.M."/>
            <person name="Schaberg P.G."/>
            <person name="Yang J."/>
            <person name="Wegrzyn J.L."/>
            <person name="Swenson N.G."/>
        </authorList>
    </citation>
    <scope>NUCLEOTIDE SEQUENCE</scope>
    <source>
        <strain evidence="9">NS2018</strain>
    </source>
</reference>
<protein>
    <recommendedName>
        <fullName evidence="6">Magnesium transporter</fullName>
    </recommendedName>
</protein>
<feature type="transmembrane region" description="Helical" evidence="6">
    <location>
        <begin position="384"/>
        <end position="406"/>
    </location>
</feature>
<evidence type="ECO:0000256" key="8">
    <source>
        <dbReference type="SAM" id="MobiDB-lite"/>
    </source>
</evidence>
<proteinExistence type="inferred from homology"/>
<dbReference type="Gene3D" id="2.40.128.330">
    <property type="match status" value="1"/>
</dbReference>
<evidence type="ECO:0000256" key="7">
    <source>
        <dbReference type="SAM" id="Coils"/>
    </source>
</evidence>
<reference evidence="9" key="2">
    <citation type="submission" date="2023-06" db="EMBL/GenBank/DDBJ databases">
        <authorList>
            <person name="Swenson N.G."/>
            <person name="Wegrzyn J.L."/>
            <person name="Mcevoy S.L."/>
        </authorList>
    </citation>
    <scope>NUCLEOTIDE SEQUENCE</scope>
    <source>
        <strain evidence="9">NS2018</strain>
        <tissue evidence="9">Leaf</tissue>
    </source>
</reference>
<dbReference type="PANTHER" id="PTHR13890">
    <property type="entry name" value="RNA SPLICING PROTEIN MRS2, MITOCHONDRIAL"/>
    <property type="match status" value="1"/>
</dbReference>
<accession>A0AA39RHI5</accession>
<comment type="caution">
    <text evidence="9">The sequence shown here is derived from an EMBL/GenBank/DDBJ whole genome shotgun (WGS) entry which is preliminary data.</text>
</comment>
<name>A0AA39RHI5_ACESA</name>